<protein>
    <submittedName>
        <fullName evidence="1">Uncharacterized protein</fullName>
    </submittedName>
</protein>
<dbReference type="AlphaFoldDB" id="A0A382RC63"/>
<reference evidence="1" key="1">
    <citation type="submission" date="2018-05" db="EMBL/GenBank/DDBJ databases">
        <authorList>
            <person name="Lanie J.A."/>
            <person name="Ng W.-L."/>
            <person name="Kazmierczak K.M."/>
            <person name="Andrzejewski T.M."/>
            <person name="Davidsen T.M."/>
            <person name="Wayne K.J."/>
            <person name="Tettelin H."/>
            <person name="Glass J.I."/>
            <person name="Rusch D."/>
            <person name="Podicherti R."/>
            <person name="Tsui H.-C.T."/>
            <person name="Winkler M.E."/>
        </authorList>
    </citation>
    <scope>NUCLEOTIDE SEQUENCE</scope>
</reference>
<organism evidence="1">
    <name type="scientific">marine metagenome</name>
    <dbReference type="NCBI Taxonomy" id="408172"/>
    <lineage>
        <taxon>unclassified sequences</taxon>
        <taxon>metagenomes</taxon>
        <taxon>ecological metagenomes</taxon>
    </lineage>
</organism>
<accession>A0A382RC63</accession>
<dbReference type="EMBL" id="UINC01120322">
    <property type="protein sequence ID" value="SVC94737.1"/>
    <property type="molecule type" value="Genomic_DNA"/>
</dbReference>
<evidence type="ECO:0000313" key="1">
    <source>
        <dbReference type="EMBL" id="SVC94737.1"/>
    </source>
</evidence>
<sequence>MTNIIGEYAQGMFQFICFLFVDLLWRSSVPAGRRLRHGIANYRTIAARGL</sequence>
<proteinExistence type="predicted"/>
<gene>
    <name evidence="1" type="ORF">METZ01_LOCUS347591</name>
</gene>
<feature type="non-terminal residue" evidence="1">
    <location>
        <position position="50"/>
    </location>
</feature>
<name>A0A382RC63_9ZZZZ</name>